<dbReference type="Pfam" id="PF12833">
    <property type="entry name" value="HTH_18"/>
    <property type="match status" value="1"/>
</dbReference>
<keyword evidence="3" id="KW-0804">Transcription</keyword>
<dbReference type="PANTHER" id="PTHR46796:SF6">
    <property type="entry name" value="ARAC SUBFAMILY"/>
    <property type="match status" value="1"/>
</dbReference>
<dbReference type="Pfam" id="PF14525">
    <property type="entry name" value="AraC_binding_2"/>
    <property type="match status" value="1"/>
</dbReference>
<comment type="caution">
    <text evidence="5">The sequence shown here is derived from an EMBL/GenBank/DDBJ whole genome shotgun (WGS) entry which is preliminary data.</text>
</comment>
<dbReference type="InterPro" id="IPR050204">
    <property type="entry name" value="AraC_XylS_family_regulators"/>
</dbReference>
<dbReference type="InterPro" id="IPR035418">
    <property type="entry name" value="AraC-bd_2"/>
</dbReference>
<dbReference type="InterPro" id="IPR020449">
    <property type="entry name" value="Tscrpt_reg_AraC-type_HTH"/>
</dbReference>
<name>A0A2S5KMY7_9PROT</name>
<dbReference type="SUPFAM" id="SSF46689">
    <property type="entry name" value="Homeodomain-like"/>
    <property type="match status" value="1"/>
</dbReference>
<evidence type="ECO:0000256" key="2">
    <source>
        <dbReference type="ARBA" id="ARBA00023125"/>
    </source>
</evidence>
<accession>A0A2S5KMY7</accession>
<evidence type="ECO:0000256" key="1">
    <source>
        <dbReference type="ARBA" id="ARBA00023015"/>
    </source>
</evidence>
<keyword evidence="1" id="KW-0805">Transcription regulation</keyword>
<proteinExistence type="predicted"/>
<dbReference type="GO" id="GO:0043565">
    <property type="term" value="F:sequence-specific DNA binding"/>
    <property type="evidence" value="ECO:0007669"/>
    <property type="project" value="InterPro"/>
</dbReference>
<dbReference type="AlphaFoldDB" id="A0A2S5KMY7"/>
<dbReference type="Proteomes" id="UP000238196">
    <property type="component" value="Unassembled WGS sequence"/>
</dbReference>
<keyword evidence="2" id="KW-0238">DNA-binding</keyword>
<dbReference type="PANTHER" id="PTHR46796">
    <property type="entry name" value="HTH-TYPE TRANSCRIPTIONAL ACTIVATOR RHAS-RELATED"/>
    <property type="match status" value="1"/>
</dbReference>
<evidence type="ECO:0000313" key="6">
    <source>
        <dbReference type="Proteomes" id="UP000238196"/>
    </source>
</evidence>
<dbReference type="EMBL" id="PRLP01000056">
    <property type="protein sequence ID" value="PPC76181.1"/>
    <property type="molecule type" value="Genomic_DNA"/>
</dbReference>
<evidence type="ECO:0000256" key="3">
    <source>
        <dbReference type="ARBA" id="ARBA00023163"/>
    </source>
</evidence>
<protein>
    <recommendedName>
        <fullName evidence="4">HTH araC/xylS-type domain-containing protein</fullName>
    </recommendedName>
</protein>
<dbReference type="OrthoDB" id="5582699at2"/>
<dbReference type="GO" id="GO:0003700">
    <property type="term" value="F:DNA-binding transcription factor activity"/>
    <property type="evidence" value="ECO:0007669"/>
    <property type="project" value="InterPro"/>
</dbReference>
<dbReference type="PRINTS" id="PR00032">
    <property type="entry name" value="HTHARAC"/>
</dbReference>
<sequence length="310" mass="34996">MTALFSTSELSERDRFDYWHEVVCKTYAPCLGVVDDPRDFHGQTEVSQFGAIQVSDVTSGGIKYERRSNDLRFDPQDDIFVSVMLEGEGKFEQNGRQVRQGQGDILIYDSARPYSYHYDHAMHAALLRIPRPLMQSRLREVDHVGGLVLPATSVYGSLVGNLIREACRLVAVESSADIGQFSVPTLDMVTAAILRGSGGEFDSHARQRELLERIKHYMKGHLADEEMTLERIAFEQNMSVRTLSRLFAEVGETPKGWLQTQRLAGAYDALAQKRVRNVTEAALSFGFRDMSHFSRTFKKHYGCSPISLLH</sequence>
<dbReference type="Gene3D" id="1.10.10.60">
    <property type="entry name" value="Homeodomain-like"/>
    <property type="match status" value="1"/>
</dbReference>
<reference evidence="5 6" key="1">
    <citation type="submission" date="2018-02" db="EMBL/GenBank/DDBJ databases">
        <title>novel marine gammaproteobacteria from coastal saline agro ecosystem.</title>
        <authorList>
            <person name="Krishnan R."/>
            <person name="Ramesh Kumar N."/>
        </authorList>
    </citation>
    <scope>NUCLEOTIDE SEQUENCE [LARGE SCALE GENOMIC DNA]</scope>
    <source>
        <strain evidence="5 6">228</strain>
    </source>
</reference>
<feature type="domain" description="HTH araC/xylS-type" evidence="4">
    <location>
        <begin position="212"/>
        <end position="310"/>
    </location>
</feature>
<dbReference type="InterPro" id="IPR018060">
    <property type="entry name" value="HTH_AraC"/>
</dbReference>
<evidence type="ECO:0000259" key="4">
    <source>
        <dbReference type="PROSITE" id="PS01124"/>
    </source>
</evidence>
<gene>
    <name evidence="5" type="ORF">C4K68_16770</name>
</gene>
<dbReference type="PROSITE" id="PS01124">
    <property type="entry name" value="HTH_ARAC_FAMILY_2"/>
    <property type="match status" value="1"/>
</dbReference>
<dbReference type="InterPro" id="IPR009057">
    <property type="entry name" value="Homeodomain-like_sf"/>
</dbReference>
<evidence type="ECO:0000313" key="5">
    <source>
        <dbReference type="EMBL" id="PPC76181.1"/>
    </source>
</evidence>
<dbReference type="SMART" id="SM00342">
    <property type="entry name" value="HTH_ARAC"/>
    <property type="match status" value="1"/>
</dbReference>
<organism evidence="5 6">
    <name type="scientific">Proteobacteria bacterium 228</name>
    <dbReference type="NCBI Taxonomy" id="2083153"/>
    <lineage>
        <taxon>Bacteria</taxon>
        <taxon>Pseudomonadati</taxon>
        <taxon>Pseudomonadota</taxon>
    </lineage>
</organism>